<accession>A0ABP7VJJ9</accession>
<dbReference type="EMBL" id="BAAAZY010000012">
    <property type="protein sequence ID" value="GAA4068631.1"/>
    <property type="molecule type" value="Genomic_DNA"/>
</dbReference>
<dbReference type="Proteomes" id="UP001499984">
    <property type="component" value="Unassembled WGS sequence"/>
</dbReference>
<dbReference type="SUPFAM" id="SSF50370">
    <property type="entry name" value="Ricin B-like lectins"/>
    <property type="match status" value="1"/>
</dbReference>
<evidence type="ECO:0000313" key="2">
    <source>
        <dbReference type="EMBL" id="GAA4068631.1"/>
    </source>
</evidence>
<evidence type="ECO:0008006" key="4">
    <source>
        <dbReference type="Google" id="ProtNLM"/>
    </source>
</evidence>
<evidence type="ECO:0000313" key="3">
    <source>
        <dbReference type="Proteomes" id="UP001499984"/>
    </source>
</evidence>
<feature type="signal peptide" evidence="1">
    <location>
        <begin position="1"/>
        <end position="29"/>
    </location>
</feature>
<gene>
    <name evidence="2" type="ORF">GCM10022233_50680</name>
</gene>
<sequence length="160" mass="17270">MKKLRLATITALSTLAVGAGMILPSSAQAAPTYWQFQNERFGTCLTGGAGSAFATSCNGGDRQDWDWVGSGTWKQLKNRETGLCLMTDNKTDVNAVWTSTCNSGENGQLFYYTADLKRLQGLLGSGSESILRTSDVRDAVYSTDAGQVAASYYRWTGTHT</sequence>
<evidence type="ECO:0000256" key="1">
    <source>
        <dbReference type="SAM" id="SignalP"/>
    </source>
</evidence>
<keyword evidence="3" id="KW-1185">Reference proteome</keyword>
<comment type="caution">
    <text evidence="2">The sequence shown here is derived from an EMBL/GenBank/DDBJ whole genome shotgun (WGS) entry which is preliminary data.</text>
</comment>
<dbReference type="RefSeq" id="WP_345015792.1">
    <property type="nucleotide sequence ID" value="NZ_BAAAZY010000012.1"/>
</dbReference>
<dbReference type="PROSITE" id="PS50231">
    <property type="entry name" value="RICIN_B_LECTIN"/>
    <property type="match status" value="1"/>
</dbReference>
<organism evidence="2 3">
    <name type="scientific">Streptomyces shaanxiensis</name>
    <dbReference type="NCBI Taxonomy" id="653357"/>
    <lineage>
        <taxon>Bacteria</taxon>
        <taxon>Bacillati</taxon>
        <taxon>Actinomycetota</taxon>
        <taxon>Actinomycetes</taxon>
        <taxon>Kitasatosporales</taxon>
        <taxon>Streptomycetaceae</taxon>
        <taxon>Streptomyces</taxon>
    </lineage>
</organism>
<protein>
    <recommendedName>
        <fullName evidence="4">Ricin B lectin domain-containing protein</fullName>
    </recommendedName>
</protein>
<feature type="chain" id="PRO_5046691826" description="Ricin B lectin domain-containing protein" evidence="1">
    <location>
        <begin position="30"/>
        <end position="160"/>
    </location>
</feature>
<dbReference type="CDD" id="cd23415">
    <property type="entry name" value="beta-trefoil_Ricin_AH"/>
    <property type="match status" value="1"/>
</dbReference>
<keyword evidence="1" id="KW-0732">Signal</keyword>
<proteinExistence type="predicted"/>
<reference evidence="3" key="1">
    <citation type="journal article" date="2019" name="Int. J. Syst. Evol. Microbiol.">
        <title>The Global Catalogue of Microorganisms (GCM) 10K type strain sequencing project: providing services to taxonomists for standard genome sequencing and annotation.</title>
        <authorList>
            <consortium name="The Broad Institute Genomics Platform"/>
            <consortium name="The Broad Institute Genome Sequencing Center for Infectious Disease"/>
            <person name="Wu L."/>
            <person name="Ma J."/>
        </authorList>
    </citation>
    <scope>NUCLEOTIDE SEQUENCE [LARGE SCALE GENOMIC DNA]</scope>
    <source>
        <strain evidence="3">JCM 16925</strain>
    </source>
</reference>
<dbReference type="InterPro" id="IPR035992">
    <property type="entry name" value="Ricin_B-like_lectins"/>
</dbReference>
<dbReference type="Gene3D" id="2.80.10.50">
    <property type="match status" value="1"/>
</dbReference>
<name>A0ABP7VJJ9_9ACTN</name>